<keyword evidence="10" id="KW-0902">Two-component regulatory system</keyword>
<dbReference type="InterPro" id="IPR011006">
    <property type="entry name" value="CheY-like_superfamily"/>
</dbReference>
<dbReference type="InterPro" id="IPR036890">
    <property type="entry name" value="HATPase_C_sf"/>
</dbReference>
<evidence type="ECO:0000256" key="4">
    <source>
        <dbReference type="ARBA" id="ARBA00022475"/>
    </source>
</evidence>
<dbReference type="PANTHER" id="PTHR43547">
    <property type="entry name" value="TWO-COMPONENT HISTIDINE KINASE"/>
    <property type="match status" value="1"/>
</dbReference>
<gene>
    <name evidence="16" type="ORF">DET52_1111</name>
</gene>
<dbReference type="GO" id="GO:0000155">
    <property type="term" value="F:phosphorelay sensor kinase activity"/>
    <property type="evidence" value="ECO:0007669"/>
    <property type="project" value="InterPro"/>
</dbReference>
<reference evidence="16 17" key="1">
    <citation type="submission" date="2019-03" db="EMBL/GenBank/DDBJ databases">
        <title>Freshwater and sediment microbial communities from various areas in North America, analyzing microbe dynamics in response to fracking.</title>
        <authorList>
            <person name="Lamendella R."/>
        </authorList>
    </citation>
    <scope>NUCLEOTIDE SEQUENCE [LARGE SCALE GENOMIC DNA]</scope>
    <source>
        <strain evidence="16 17">114D</strain>
    </source>
</reference>
<evidence type="ECO:0000256" key="13">
    <source>
        <dbReference type="SAM" id="Phobius"/>
    </source>
</evidence>
<feature type="transmembrane region" description="Helical" evidence="13">
    <location>
        <begin position="17"/>
        <end position="36"/>
    </location>
</feature>
<evidence type="ECO:0000256" key="6">
    <source>
        <dbReference type="ARBA" id="ARBA00022679"/>
    </source>
</evidence>
<sequence>MKQASLRKILGKECLDYTVRVVIVLVLITGHFNVLFGKNSVVTYTDKEGLPRNVVSCFVKDNYGYGWVGTGNGIAKFDGYSFIAYEPLEGRTINTMIVDAKNQLWVGSDRGLYKYNRINDSFELKREGYIRQLSYFQSNIYFLLPNKLVKIAEDASSTDYDIEGIISYAVTHEGTWVNVHHQGIHLLETTDHYLNQRNTTLIKEVRNVLYIACRNGELLVMDKNRKITKASIDNRHSIMDIEYINNSLWVATDGNGILVLDLDHNVIDHIKKEPNEKTLIPSNSIYDICKGLNQAIWISTYGAGLSCIVSGNDAFSNFQPEKGNSNSLIDKEGVAVFVTPNSFYFGTNYGFSVVDKSKKEYQNIDAFRLDKELNGTKVTAIYKNNDLWIGTYDGGIGKYSSELKLIKSYYPCSRDRSEMQRVVAIYPLDENALLIGTQHREKSLIKLNLQTEEVSAVEQKLLSNKTYFQVNSIRKNQFGELIILIRDKGVFLYNQDSNTLEDFVPEINNRVTFKINDFYHDKKGNYWFATQAEGLIRMSTDGRIFNKWTAHDGFPTNSLLRIESINDSILWISSISGLCRFNINTEQLQIYNYRHGLASNEFMPRTSTVTPDGQIIFGNYGGFVMIDPPQLKPDTINSNVIISDISFHNQSIKEILSHKVLSKPLEETAEISLPYNRNSFTLRFFTRDDYLPKFNNFEYRLLGLEEEWIYLGENNQTTYTNLSPGKYVFEVRSTNKSNIWNEHFSSLVIQIHPPWYLTWLAFLIYFVSVIATGLLILRFYLRRLELKKEVEISEYKIKKEHELTEKKLAFFTNISHDLKTPLTLIASPVNDLLRSDNLRVDQLRKLELINRNAARLYRLINDLLNFRKITQNQLPLKVQMVDLMPTIIEIYEAAQPECEKRGIKLELKYNGEYKVCVDVKKIEKVLWNLLANAMNFTDEGGSILLSLDLIQREERSFLRLLVKDNGKGFSEAEKKKIFNRFYQVQKSDGIQFDSSGIGLSIVSDLVKIHHGKIDVESEESKGTAFTITIPAAEVDYEKSEKRDEFLEVASKGPFYNYLSSESEYLDDKQEFKKYNQYKLLIIEDNLELNEYLSSHFRENYKVFQAKDGVEGLKYACKVDPDIIITDVLMPKLDGYELTKQIRENFVISHIPIVMLSANSTIDHQVEGLVHGADVYITKPFEIKYLDAVLRGLLKNRKRIRERFLGIDPLDKDTEGLSKSDIEFVNGLKDFIQENLTNENLNIDY</sequence>
<feature type="domain" description="Histidine kinase" evidence="14">
    <location>
        <begin position="813"/>
        <end position="1033"/>
    </location>
</feature>
<dbReference type="CDD" id="cd00082">
    <property type="entry name" value="HisKA"/>
    <property type="match status" value="1"/>
</dbReference>
<dbReference type="InterPro" id="IPR005467">
    <property type="entry name" value="His_kinase_dom"/>
</dbReference>
<name>A0A4R6GN35_9BACT</name>
<dbReference type="SUPFAM" id="SSF55874">
    <property type="entry name" value="ATPase domain of HSP90 chaperone/DNA topoisomerase II/histidine kinase"/>
    <property type="match status" value="1"/>
</dbReference>
<feature type="domain" description="Response regulatory" evidence="15">
    <location>
        <begin position="1078"/>
        <end position="1193"/>
    </location>
</feature>
<comment type="catalytic activity">
    <reaction evidence="1">
        <text>ATP + protein L-histidine = ADP + protein N-phospho-L-histidine.</text>
        <dbReference type="EC" id="2.7.13.3"/>
    </reaction>
</comment>
<evidence type="ECO:0000256" key="1">
    <source>
        <dbReference type="ARBA" id="ARBA00000085"/>
    </source>
</evidence>
<dbReference type="InterPro" id="IPR013783">
    <property type="entry name" value="Ig-like_fold"/>
</dbReference>
<dbReference type="Gene3D" id="2.60.40.10">
    <property type="entry name" value="Immunoglobulins"/>
    <property type="match status" value="1"/>
</dbReference>
<dbReference type="InterPro" id="IPR036097">
    <property type="entry name" value="HisK_dim/P_sf"/>
</dbReference>
<dbReference type="InterPro" id="IPR015943">
    <property type="entry name" value="WD40/YVTN_repeat-like_dom_sf"/>
</dbReference>
<dbReference type="PROSITE" id="PS50109">
    <property type="entry name" value="HIS_KIN"/>
    <property type="match status" value="1"/>
</dbReference>
<evidence type="ECO:0000259" key="15">
    <source>
        <dbReference type="PROSITE" id="PS50110"/>
    </source>
</evidence>
<dbReference type="FunFam" id="3.30.565.10:FF:000023">
    <property type="entry name" value="PAS domain-containing sensor histidine kinase"/>
    <property type="match status" value="1"/>
</dbReference>
<dbReference type="Pfam" id="PF07495">
    <property type="entry name" value="Y_Y_Y"/>
    <property type="match status" value="1"/>
</dbReference>
<evidence type="ECO:0000256" key="2">
    <source>
        <dbReference type="ARBA" id="ARBA00004236"/>
    </source>
</evidence>
<dbReference type="GO" id="GO:0005524">
    <property type="term" value="F:ATP binding"/>
    <property type="evidence" value="ECO:0007669"/>
    <property type="project" value="UniProtKB-KW"/>
</dbReference>
<feature type="modified residue" description="4-aspartylphosphate" evidence="12">
    <location>
        <position position="1126"/>
    </location>
</feature>
<evidence type="ECO:0000256" key="11">
    <source>
        <dbReference type="ARBA" id="ARBA00023136"/>
    </source>
</evidence>
<dbReference type="SUPFAM" id="SSF52172">
    <property type="entry name" value="CheY-like"/>
    <property type="match status" value="1"/>
</dbReference>
<evidence type="ECO:0000256" key="3">
    <source>
        <dbReference type="ARBA" id="ARBA00012438"/>
    </source>
</evidence>
<proteinExistence type="predicted"/>
<organism evidence="16 17">
    <name type="scientific">Sunxiuqinia elliptica</name>
    <dbReference type="NCBI Taxonomy" id="655355"/>
    <lineage>
        <taxon>Bacteria</taxon>
        <taxon>Pseudomonadati</taxon>
        <taxon>Bacteroidota</taxon>
        <taxon>Bacteroidia</taxon>
        <taxon>Marinilabiliales</taxon>
        <taxon>Prolixibacteraceae</taxon>
        <taxon>Sunxiuqinia</taxon>
    </lineage>
</organism>
<keyword evidence="7" id="KW-0547">Nucleotide-binding</keyword>
<dbReference type="PROSITE" id="PS50110">
    <property type="entry name" value="RESPONSE_REGULATORY"/>
    <property type="match status" value="1"/>
</dbReference>
<dbReference type="Pfam" id="PF00072">
    <property type="entry name" value="Response_reg"/>
    <property type="match status" value="1"/>
</dbReference>
<evidence type="ECO:0000256" key="5">
    <source>
        <dbReference type="ARBA" id="ARBA00022553"/>
    </source>
</evidence>
<dbReference type="PRINTS" id="PR00344">
    <property type="entry name" value="BCTRLSENSOR"/>
</dbReference>
<evidence type="ECO:0000256" key="9">
    <source>
        <dbReference type="ARBA" id="ARBA00022840"/>
    </source>
</evidence>
<keyword evidence="9" id="KW-0067">ATP-binding</keyword>
<evidence type="ECO:0000313" key="16">
    <source>
        <dbReference type="EMBL" id="TDN96631.1"/>
    </source>
</evidence>
<dbReference type="PANTHER" id="PTHR43547:SF2">
    <property type="entry name" value="HYBRID SIGNAL TRANSDUCTION HISTIDINE KINASE C"/>
    <property type="match status" value="1"/>
</dbReference>
<dbReference type="OrthoDB" id="717811at2"/>
<comment type="subcellular location">
    <subcellularLocation>
        <location evidence="2">Cell membrane</location>
    </subcellularLocation>
</comment>
<dbReference type="SMART" id="SM00448">
    <property type="entry name" value="REC"/>
    <property type="match status" value="1"/>
</dbReference>
<dbReference type="SMART" id="SM00388">
    <property type="entry name" value="HisKA"/>
    <property type="match status" value="1"/>
</dbReference>
<dbReference type="InterPro" id="IPR004358">
    <property type="entry name" value="Sig_transdc_His_kin-like_C"/>
</dbReference>
<dbReference type="CDD" id="cd17574">
    <property type="entry name" value="REC_OmpR"/>
    <property type="match status" value="1"/>
</dbReference>
<keyword evidence="13" id="KW-0812">Transmembrane</keyword>
<dbReference type="InterPro" id="IPR003594">
    <property type="entry name" value="HATPase_dom"/>
</dbReference>
<evidence type="ECO:0000256" key="12">
    <source>
        <dbReference type="PROSITE-ProRule" id="PRU00169"/>
    </source>
</evidence>
<dbReference type="Gene3D" id="3.40.50.2300">
    <property type="match status" value="1"/>
</dbReference>
<dbReference type="EC" id="2.7.13.3" evidence="3"/>
<dbReference type="RefSeq" id="WP_133466588.1">
    <property type="nucleotide sequence ID" value="NZ_SNWI01000011.1"/>
</dbReference>
<dbReference type="InterPro" id="IPR001789">
    <property type="entry name" value="Sig_transdc_resp-reg_receiver"/>
</dbReference>
<keyword evidence="6" id="KW-0808">Transferase</keyword>
<dbReference type="Pfam" id="PF00512">
    <property type="entry name" value="HisKA"/>
    <property type="match status" value="1"/>
</dbReference>
<evidence type="ECO:0000259" key="14">
    <source>
        <dbReference type="PROSITE" id="PS50109"/>
    </source>
</evidence>
<evidence type="ECO:0000256" key="8">
    <source>
        <dbReference type="ARBA" id="ARBA00022777"/>
    </source>
</evidence>
<dbReference type="FunFam" id="2.60.40.10:FF:000791">
    <property type="entry name" value="Two-component system sensor histidine kinase/response regulator"/>
    <property type="match status" value="1"/>
</dbReference>
<keyword evidence="8 16" id="KW-0418">Kinase</keyword>
<dbReference type="AlphaFoldDB" id="A0A4R6GN35"/>
<dbReference type="Gene3D" id="2.130.10.10">
    <property type="entry name" value="YVTN repeat-like/Quinoprotein amine dehydrogenase"/>
    <property type="match status" value="3"/>
</dbReference>
<keyword evidence="4" id="KW-1003">Cell membrane</keyword>
<evidence type="ECO:0000313" key="17">
    <source>
        <dbReference type="Proteomes" id="UP000294848"/>
    </source>
</evidence>
<dbReference type="CDD" id="cd00075">
    <property type="entry name" value="HATPase"/>
    <property type="match status" value="1"/>
</dbReference>
<accession>A0A4R6GN35</accession>
<dbReference type="Proteomes" id="UP000294848">
    <property type="component" value="Unassembled WGS sequence"/>
</dbReference>
<dbReference type="Pfam" id="PF02518">
    <property type="entry name" value="HATPase_c"/>
    <property type="match status" value="1"/>
</dbReference>
<keyword evidence="11 13" id="KW-0472">Membrane</keyword>
<dbReference type="FunFam" id="1.10.287.130:FF:000045">
    <property type="entry name" value="Two-component system sensor histidine kinase/response regulator"/>
    <property type="match status" value="1"/>
</dbReference>
<evidence type="ECO:0000256" key="7">
    <source>
        <dbReference type="ARBA" id="ARBA00022741"/>
    </source>
</evidence>
<dbReference type="SUPFAM" id="SSF47384">
    <property type="entry name" value="Homodimeric domain of signal transducing histidine kinase"/>
    <property type="match status" value="1"/>
</dbReference>
<dbReference type="InterPro" id="IPR003661">
    <property type="entry name" value="HisK_dim/P_dom"/>
</dbReference>
<keyword evidence="13" id="KW-1133">Transmembrane helix</keyword>
<evidence type="ECO:0000256" key="10">
    <source>
        <dbReference type="ARBA" id="ARBA00023012"/>
    </source>
</evidence>
<dbReference type="SMART" id="SM00387">
    <property type="entry name" value="HATPase_c"/>
    <property type="match status" value="1"/>
</dbReference>
<dbReference type="EMBL" id="SNWI01000011">
    <property type="protein sequence ID" value="TDN96631.1"/>
    <property type="molecule type" value="Genomic_DNA"/>
</dbReference>
<dbReference type="GO" id="GO:0005886">
    <property type="term" value="C:plasma membrane"/>
    <property type="evidence" value="ECO:0007669"/>
    <property type="project" value="UniProtKB-SubCell"/>
</dbReference>
<protein>
    <recommendedName>
        <fullName evidence="3">histidine kinase</fullName>
        <ecNumber evidence="3">2.7.13.3</ecNumber>
    </recommendedName>
</protein>
<dbReference type="Gene3D" id="1.10.287.130">
    <property type="match status" value="1"/>
</dbReference>
<feature type="transmembrane region" description="Helical" evidence="13">
    <location>
        <begin position="755"/>
        <end position="781"/>
    </location>
</feature>
<dbReference type="InterPro" id="IPR011123">
    <property type="entry name" value="Y_Y_Y"/>
</dbReference>
<dbReference type="Gene3D" id="3.30.565.10">
    <property type="entry name" value="Histidine kinase-like ATPase, C-terminal domain"/>
    <property type="match status" value="1"/>
</dbReference>
<keyword evidence="5 12" id="KW-0597">Phosphoprotein</keyword>
<comment type="caution">
    <text evidence="16">The sequence shown here is derived from an EMBL/GenBank/DDBJ whole genome shotgun (WGS) entry which is preliminary data.</text>
</comment>
<dbReference type="SUPFAM" id="SSF63829">
    <property type="entry name" value="Calcium-dependent phosphotriesterase"/>
    <property type="match status" value="2"/>
</dbReference>